<dbReference type="AlphaFoldDB" id="A0A9X4ICS5"/>
<protein>
    <submittedName>
        <fullName evidence="1">Uncharacterized protein</fullName>
    </submittedName>
</protein>
<reference evidence="2" key="2">
    <citation type="submission" date="2024-02" db="EMBL/GenBank/DDBJ databases">
        <title>Neisseria leonii sp. nov.</title>
        <authorList>
            <person name="Boutroux M."/>
            <person name="Favre-Rochex S."/>
            <person name="Gorgette O."/>
            <person name="Touak G."/>
            <person name="Muhle E."/>
            <person name="Chesneau O."/>
            <person name="Clermont D."/>
            <person name="Rahi P."/>
        </authorList>
    </citation>
    <scope>NUCLEOTIDE SEQUENCE</scope>
    <source>
        <strain evidence="2">51.81</strain>
    </source>
</reference>
<name>A0A9X4ICS5_9NEIS</name>
<proteinExistence type="predicted"/>
<organism evidence="1">
    <name type="scientific">Neisseria leonii</name>
    <dbReference type="NCBI Taxonomy" id="2995413"/>
    <lineage>
        <taxon>Bacteria</taxon>
        <taxon>Pseudomonadati</taxon>
        <taxon>Pseudomonadota</taxon>
        <taxon>Betaproteobacteria</taxon>
        <taxon>Neisseriales</taxon>
        <taxon>Neisseriaceae</taxon>
        <taxon>Neisseria</taxon>
    </lineage>
</organism>
<gene>
    <name evidence="1" type="ORF">ORY91_000309</name>
    <name evidence="2" type="ORF">V9W64_00920</name>
</gene>
<dbReference type="EMBL" id="CP146598">
    <property type="protein sequence ID" value="WWY03346.1"/>
    <property type="molecule type" value="Genomic_DNA"/>
</dbReference>
<evidence type="ECO:0000313" key="3">
    <source>
        <dbReference type="Proteomes" id="UP001149607"/>
    </source>
</evidence>
<dbReference type="Proteomes" id="UP001149607">
    <property type="component" value="Chromosome"/>
</dbReference>
<accession>A0A9X4ICS5</accession>
<keyword evidence="3" id="KW-1185">Reference proteome</keyword>
<dbReference type="RefSeq" id="WP_274584255.1">
    <property type="nucleotide sequence ID" value="NZ_CP145811.1"/>
</dbReference>
<reference evidence="1" key="1">
    <citation type="submission" date="2022-10" db="EMBL/GenBank/DDBJ databases">
        <authorList>
            <person name="Boutroux M."/>
        </authorList>
    </citation>
    <scope>NUCLEOTIDE SEQUENCE</scope>
    <source>
        <strain evidence="1">51.81</strain>
    </source>
</reference>
<sequence>MNHDKRGIKQRWGRGGKYQLRGVVSGVVVPVVKPGSTGVSVTMATGVTGTVVADFRPKNC</sequence>
<evidence type="ECO:0000313" key="1">
    <source>
        <dbReference type="EMBL" id="MDD9326936.1"/>
    </source>
</evidence>
<dbReference type="EMBL" id="JAPQFL010000001">
    <property type="protein sequence ID" value="MDD9326936.1"/>
    <property type="molecule type" value="Genomic_DNA"/>
</dbReference>
<evidence type="ECO:0000313" key="2">
    <source>
        <dbReference type="EMBL" id="WWY03346.1"/>
    </source>
</evidence>